<name>A0A0R3LJH4_9BRAD</name>
<gene>
    <name evidence="1" type="ORF">CQ12_25355</name>
</gene>
<accession>A0A0R3LJH4</accession>
<dbReference type="AlphaFoldDB" id="A0A0R3LJH4"/>
<dbReference type="EMBL" id="LLXZ01000096">
    <property type="protein sequence ID" value="KRR07930.1"/>
    <property type="molecule type" value="Genomic_DNA"/>
</dbReference>
<proteinExistence type="predicted"/>
<keyword evidence="2" id="KW-1185">Reference proteome</keyword>
<organism evidence="1 2">
    <name type="scientific">Bradyrhizobium jicamae</name>
    <dbReference type="NCBI Taxonomy" id="280332"/>
    <lineage>
        <taxon>Bacteria</taxon>
        <taxon>Pseudomonadati</taxon>
        <taxon>Pseudomonadota</taxon>
        <taxon>Alphaproteobacteria</taxon>
        <taxon>Hyphomicrobiales</taxon>
        <taxon>Nitrobacteraceae</taxon>
        <taxon>Bradyrhizobium</taxon>
    </lineage>
</organism>
<dbReference type="Proteomes" id="UP000050863">
    <property type="component" value="Unassembled WGS sequence"/>
</dbReference>
<reference evidence="1 2" key="1">
    <citation type="submission" date="2014-03" db="EMBL/GenBank/DDBJ databases">
        <title>Bradyrhizobium valentinum sp. nov., isolated from effective nodules of Lupinus mariae-josephae, a lupine endemic of basic-lime soils in Eastern Spain.</title>
        <authorList>
            <person name="Duran D."/>
            <person name="Rey L."/>
            <person name="Navarro A."/>
            <person name="Busquets A."/>
            <person name="Imperial J."/>
            <person name="Ruiz-Argueso T."/>
        </authorList>
    </citation>
    <scope>NUCLEOTIDE SEQUENCE [LARGE SCALE GENOMIC DNA]</scope>
    <source>
        <strain evidence="1 2">PAC68</strain>
    </source>
</reference>
<sequence length="70" mass="7534">MTLGKQFSRGFTGIDQSSIQRNCQIAAGARVVVNWLKVAPLPNSTASATDMGDCNMEPKTRISDIVLNAH</sequence>
<protein>
    <submittedName>
        <fullName evidence="1">Uncharacterized protein</fullName>
    </submittedName>
</protein>
<comment type="caution">
    <text evidence="1">The sequence shown here is derived from an EMBL/GenBank/DDBJ whole genome shotgun (WGS) entry which is preliminary data.</text>
</comment>
<evidence type="ECO:0000313" key="2">
    <source>
        <dbReference type="Proteomes" id="UP000050863"/>
    </source>
</evidence>
<evidence type="ECO:0000313" key="1">
    <source>
        <dbReference type="EMBL" id="KRR07930.1"/>
    </source>
</evidence>